<protein>
    <submittedName>
        <fullName evidence="1">Uncharacterized protein</fullName>
    </submittedName>
</protein>
<proteinExistence type="predicted"/>
<keyword evidence="2" id="KW-1185">Reference proteome</keyword>
<gene>
    <name evidence="1" type="ORF">GJU40_18220</name>
</gene>
<dbReference type="EMBL" id="WKKI01000058">
    <property type="protein sequence ID" value="MRX74062.1"/>
    <property type="molecule type" value="Genomic_DNA"/>
</dbReference>
<evidence type="ECO:0000313" key="1">
    <source>
        <dbReference type="EMBL" id="MRX74062.1"/>
    </source>
</evidence>
<reference evidence="1 2" key="1">
    <citation type="submission" date="2019-11" db="EMBL/GenBank/DDBJ databases">
        <title>Bacillus lacus genome.</title>
        <authorList>
            <person name="Allen C.J."/>
            <person name="Newman J.D."/>
        </authorList>
    </citation>
    <scope>NUCLEOTIDE SEQUENCE [LARGE SCALE GENOMIC DNA]</scope>
    <source>
        <strain evidence="1 2">KCTC 33946</strain>
    </source>
</reference>
<dbReference type="Proteomes" id="UP000448867">
    <property type="component" value="Unassembled WGS sequence"/>
</dbReference>
<name>A0A7X2M119_9BACI</name>
<accession>A0A7X2M119</accession>
<dbReference type="AlphaFoldDB" id="A0A7X2M119"/>
<evidence type="ECO:0000313" key="2">
    <source>
        <dbReference type="Proteomes" id="UP000448867"/>
    </source>
</evidence>
<comment type="caution">
    <text evidence="1">The sequence shown here is derived from an EMBL/GenBank/DDBJ whole genome shotgun (WGS) entry which is preliminary data.</text>
</comment>
<organism evidence="1 2">
    <name type="scientific">Metabacillus lacus</name>
    <dbReference type="NCBI Taxonomy" id="1983721"/>
    <lineage>
        <taxon>Bacteria</taxon>
        <taxon>Bacillati</taxon>
        <taxon>Bacillota</taxon>
        <taxon>Bacilli</taxon>
        <taxon>Bacillales</taxon>
        <taxon>Bacillaceae</taxon>
        <taxon>Metabacillus</taxon>
    </lineage>
</organism>
<dbReference type="RefSeq" id="WP_154309517.1">
    <property type="nucleotide sequence ID" value="NZ_WKKI01000058.1"/>
</dbReference>
<dbReference type="OrthoDB" id="2665022at2"/>
<sequence length="104" mass="11978">MERKTVKKVLDEELQHVTFTLEEKILAEVRRPTFSEKLSALLNKEVDIPLLPVGAMAVLFFSWGIINQVPDEKRYNLQTDELIEAGGNVYRKDLYEGATINREN</sequence>